<sequence>EKEKLKRGIAKKELIKNDAINNKLEENKNGTRKDKKNDDINKEMDKKEPCEIDVEMPEPSEEGKGISENEDIDEDKIDDSWDSDNETVVGDDKKCIEVKNVYNKIWKEKVIALVDKKKKENFQSLDKTCKAWLEKFHAFNKESRHLTIKFNEIRRTPYLNWPS</sequence>
<evidence type="ECO:0000313" key="2">
    <source>
        <dbReference type="EMBL" id="CAG8748235.1"/>
    </source>
</evidence>
<feature type="compositionally biased region" description="Acidic residues" evidence="1">
    <location>
        <begin position="68"/>
        <end position="85"/>
    </location>
</feature>
<feature type="region of interest" description="Disordered" evidence="1">
    <location>
        <begin position="17"/>
        <end position="86"/>
    </location>
</feature>
<feature type="non-terminal residue" evidence="2">
    <location>
        <position position="1"/>
    </location>
</feature>
<name>A0ABN7V9V0_GIGMA</name>
<evidence type="ECO:0000256" key="1">
    <source>
        <dbReference type="SAM" id="MobiDB-lite"/>
    </source>
</evidence>
<evidence type="ECO:0000313" key="3">
    <source>
        <dbReference type="Proteomes" id="UP000789901"/>
    </source>
</evidence>
<reference evidence="2 3" key="1">
    <citation type="submission" date="2021-06" db="EMBL/GenBank/DDBJ databases">
        <authorList>
            <person name="Kallberg Y."/>
            <person name="Tangrot J."/>
            <person name="Rosling A."/>
        </authorList>
    </citation>
    <scope>NUCLEOTIDE SEQUENCE [LARGE SCALE GENOMIC DNA]</scope>
    <source>
        <strain evidence="2 3">120-4 pot B 10/14</strain>
    </source>
</reference>
<gene>
    <name evidence="2" type="ORF">GMARGA_LOCUS16101</name>
</gene>
<protein>
    <submittedName>
        <fullName evidence="2">35903_t:CDS:1</fullName>
    </submittedName>
</protein>
<keyword evidence="3" id="KW-1185">Reference proteome</keyword>
<proteinExistence type="predicted"/>
<feature type="compositionally biased region" description="Acidic residues" evidence="1">
    <location>
        <begin position="51"/>
        <end position="60"/>
    </location>
</feature>
<organism evidence="2 3">
    <name type="scientific">Gigaspora margarita</name>
    <dbReference type="NCBI Taxonomy" id="4874"/>
    <lineage>
        <taxon>Eukaryota</taxon>
        <taxon>Fungi</taxon>
        <taxon>Fungi incertae sedis</taxon>
        <taxon>Mucoromycota</taxon>
        <taxon>Glomeromycotina</taxon>
        <taxon>Glomeromycetes</taxon>
        <taxon>Diversisporales</taxon>
        <taxon>Gigasporaceae</taxon>
        <taxon>Gigaspora</taxon>
    </lineage>
</organism>
<feature type="compositionally biased region" description="Basic and acidic residues" evidence="1">
    <location>
        <begin position="23"/>
        <end position="50"/>
    </location>
</feature>
<comment type="caution">
    <text evidence="2">The sequence shown here is derived from an EMBL/GenBank/DDBJ whole genome shotgun (WGS) entry which is preliminary data.</text>
</comment>
<dbReference type="EMBL" id="CAJVQB010011507">
    <property type="protein sequence ID" value="CAG8748235.1"/>
    <property type="molecule type" value="Genomic_DNA"/>
</dbReference>
<accession>A0ABN7V9V0</accession>
<dbReference type="Proteomes" id="UP000789901">
    <property type="component" value="Unassembled WGS sequence"/>
</dbReference>